<dbReference type="FunFam" id="2.120.10.30:FF:000067">
    <property type="entry name" value="HHIP-like 1"/>
    <property type="match status" value="1"/>
</dbReference>
<keyword evidence="9" id="KW-0325">Glycoprotein</keyword>
<evidence type="ECO:0000256" key="10">
    <source>
        <dbReference type="ARBA" id="ARBA00023288"/>
    </source>
</evidence>
<dbReference type="Pfam" id="PF01535">
    <property type="entry name" value="PPR"/>
    <property type="match status" value="3"/>
</dbReference>
<feature type="repeat" description="PPR" evidence="12">
    <location>
        <begin position="1039"/>
        <end position="1073"/>
    </location>
</feature>
<organism evidence="16 17">
    <name type="scientific">Turnera subulata</name>
    <dbReference type="NCBI Taxonomy" id="218843"/>
    <lineage>
        <taxon>Eukaryota</taxon>
        <taxon>Viridiplantae</taxon>
        <taxon>Streptophyta</taxon>
        <taxon>Embryophyta</taxon>
        <taxon>Tracheophyta</taxon>
        <taxon>Spermatophyta</taxon>
        <taxon>Magnoliopsida</taxon>
        <taxon>eudicotyledons</taxon>
        <taxon>Gunneridae</taxon>
        <taxon>Pentapetalae</taxon>
        <taxon>rosids</taxon>
        <taxon>fabids</taxon>
        <taxon>Malpighiales</taxon>
        <taxon>Passifloraceae</taxon>
        <taxon>Turnera</taxon>
    </lineage>
</organism>
<evidence type="ECO:0000256" key="5">
    <source>
        <dbReference type="ARBA" id="ARBA00022737"/>
    </source>
</evidence>
<keyword evidence="6" id="KW-0634">PQQ</keyword>
<dbReference type="SUPFAM" id="SSF50952">
    <property type="entry name" value="Soluble quinoprotein glucose dehydrogenase"/>
    <property type="match status" value="1"/>
</dbReference>
<dbReference type="PROSITE" id="PS51375">
    <property type="entry name" value="PPR"/>
    <property type="match status" value="11"/>
</dbReference>
<sequence>MGSLAFAFLFSCMLLLIDCGSSHPLCTDSRAPFTPTTPLVFCQYNGSVCCNSTEDQALQNQFKALNVSAPGCASLLKSVLCSKCDPFSAELYRIESVPRTVPVLCNSTVSVNSPQSQSAAINFCSKVWDGCQNVSISNSPFSLQGNDTKPADSPSTLTDLWQSKGVFCNEFGGVSDNGLVCFDGGPVSLNKSAAPSPSSGICLEKVGNGTYLNMVAHPDGSDRIFLSDQGGKIWLATVPAEGSGEVLGLDTSNPFLDISDEVYSDTQLGLMGIAFHPHFQQNGRFFASFNCDKVKWPQCSGRCSCNSDNGCDPSKLPPDNGVQPCQYHSVIAEFSANGTAPDLSSATTARPQEVRRIFTMGLPFSTHHGGQILFGPEDGYLYFMMGDGGTENDPYDFSQNKKSLLGKIMRIDVDNIPGEKMITDQGLWGNYSIPEDNPFSIDKDLEPEIWALGLRNPWRCSFDADRPSYFLCADVGQDLYEEVDIVSKGGNYGWRNYEGPFLVNPPSSPGGNVSASSINFIFPVMGYNHSEIKNYQGAASITGGYFYRSLTDPCLNGRYLYSDLYAGIIWAGTENPQDSGNFTTSELPLSCARDSPIQCTTDASGSSLPALGFVFSFGQDNRKDIFILSSNGVYRIARPSRCNYTCSKENATAYTRPSPPPSTPTAAAAGERLSNPNLESYSVRKLAPMSSFSLSATSTDTIASSIFSLPLLPLTNGYIYTAAATTTTTPRIPKTRCLLLSATKKDVWSKNPKHFQEPVYLDRSINMQELQNSIAKTHNEQELYSLLSRYKDRQLSIRFMVSLLTREPDWQRSLAILDWINDVARYSPSLFAYNVALRNVLRAEQWEVAHGLFEEMRERGLAPDRYTYSMLITQFGKAGMFDSSLFWLQKMEQDRVSGDLVLYSNLIELSRKLCDYSKAISIFKRLKRSGITPDLVVYNSMINVFGKAKFFREARLLIKEMKEVGVMPVTGSYSTLLSVYVENEKFVEALSVFAEMKEAKCPLDLMTCNVMIDVYGQLDMAKEADTLFWSMGKLGIEPNVVSYNTILKVYGEAELFGEAIHLFRLMQSKEIEQNVVTYNTMIKIYGKALEHEKASNLVQEMQKRGIEPDAVTYSTIISIWGKSGKLDKAAMLFEKLRSSGVEIDQVLYQTMIVAYEKAGLVSEAKRLLHELKCPDDIPRETAIKILARAGRIEEATWVFRQAFDAGEVKDISVFGCMIDLFSRNKKHANVIEVFEKMREADYFPDSNVIALVLNAYGKLCEFEKADAVYRKMQEEECIFPDEVHFQMLSLYGARRDFEMVKSLSERLKSDPKINKKELHLVVATIYERADRVNNPSRSRIMNRIRKGEHMRR</sequence>
<evidence type="ECO:0000256" key="8">
    <source>
        <dbReference type="ARBA" id="ARBA00023136"/>
    </source>
</evidence>
<dbReference type="OrthoDB" id="185373at2759"/>
<evidence type="ECO:0000313" key="16">
    <source>
        <dbReference type="EMBL" id="KAJ4828406.1"/>
    </source>
</evidence>
<evidence type="ECO:0000256" key="9">
    <source>
        <dbReference type="ARBA" id="ARBA00023180"/>
    </source>
</evidence>
<feature type="repeat" description="PPR" evidence="12">
    <location>
        <begin position="934"/>
        <end position="968"/>
    </location>
</feature>
<comment type="similarity">
    <text evidence="11">Belongs to the PQQ oxidoreductase GdhB family.</text>
</comment>
<dbReference type="Pfam" id="PF07995">
    <property type="entry name" value="GSDH"/>
    <property type="match status" value="1"/>
</dbReference>
<comment type="subcellular location">
    <subcellularLocation>
        <location evidence="2">Cell membrane</location>
        <topology evidence="2">Lipid-anchor</topology>
    </subcellularLocation>
</comment>
<evidence type="ECO:0000256" key="1">
    <source>
        <dbReference type="ARBA" id="ARBA00001931"/>
    </source>
</evidence>
<keyword evidence="4 14" id="KW-0732">Signal</keyword>
<feature type="repeat" description="PPR" evidence="12">
    <location>
        <begin position="829"/>
        <end position="863"/>
    </location>
</feature>
<proteinExistence type="inferred from homology"/>
<feature type="repeat" description="PPR" evidence="12">
    <location>
        <begin position="1144"/>
        <end position="1178"/>
    </location>
</feature>
<evidence type="ECO:0000256" key="14">
    <source>
        <dbReference type="SAM" id="SignalP"/>
    </source>
</evidence>
<keyword evidence="10" id="KW-0449">Lipoprotein</keyword>
<keyword evidence="3" id="KW-1003">Cell membrane</keyword>
<dbReference type="FunFam" id="1.25.40.10:FF:000770">
    <property type="entry name" value="pentatricopeptide repeat-containing protein At5g39980, chloroplastic"/>
    <property type="match status" value="1"/>
</dbReference>
<dbReference type="InterPro" id="IPR002885">
    <property type="entry name" value="PPR_rpt"/>
</dbReference>
<feature type="repeat" description="PPR" evidence="12">
    <location>
        <begin position="1004"/>
        <end position="1038"/>
    </location>
</feature>
<evidence type="ECO:0000256" key="6">
    <source>
        <dbReference type="ARBA" id="ARBA00022891"/>
    </source>
</evidence>
<keyword evidence="8" id="KW-0472">Membrane</keyword>
<reference evidence="16" key="2">
    <citation type="journal article" date="2023" name="Plants (Basel)">
        <title>Annotation of the Turnera subulata (Passifloraceae) Draft Genome Reveals the S-Locus Evolved after the Divergence of Turneroideae from Passifloroideae in a Stepwise Manner.</title>
        <authorList>
            <person name="Henning P.M."/>
            <person name="Roalson E.H."/>
            <person name="Mir W."/>
            <person name="McCubbin A.G."/>
            <person name="Shore J.S."/>
        </authorList>
    </citation>
    <scope>NUCLEOTIDE SEQUENCE</scope>
    <source>
        <strain evidence="16">F60SS</strain>
    </source>
</reference>
<dbReference type="Gene3D" id="1.25.40.10">
    <property type="entry name" value="Tetratricopeptide repeat domain"/>
    <property type="match status" value="4"/>
</dbReference>
<dbReference type="InterPro" id="IPR012938">
    <property type="entry name" value="Glc/Sorbosone_DH"/>
</dbReference>
<dbReference type="PANTHER" id="PTHR19328">
    <property type="entry name" value="HEDGEHOG-INTERACTING PROTEIN"/>
    <property type="match status" value="1"/>
</dbReference>
<dbReference type="Gene3D" id="2.120.10.30">
    <property type="entry name" value="TolB, C-terminal domain"/>
    <property type="match status" value="1"/>
</dbReference>
<feature type="repeat" description="PPR" evidence="12">
    <location>
        <begin position="899"/>
        <end position="933"/>
    </location>
</feature>
<evidence type="ECO:0000256" key="3">
    <source>
        <dbReference type="ARBA" id="ARBA00022475"/>
    </source>
</evidence>
<evidence type="ECO:0000256" key="13">
    <source>
        <dbReference type="SAM" id="MobiDB-lite"/>
    </source>
</evidence>
<dbReference type="Pfam" id="PF13812">
    <property type="entry name" value="PPR_3"/>
    <property type="match status" value="2"/>
</dbReference>
<feature type="domain" description="Glucose/Sorbosone dehydrogenase" evidence="15">
    <location>
        <begin position="214"/>
        <end position="495"/>
    </location>
</feature>
<dbReference type="EMBL" id="JAKUCV010006184">
    <property type="protein sequence ID" value="KAJ4828406.1"/>
    <property type="molecule type" value="Genomic_DNA"/>
</dbReference>
<evidence type="ECO:0000313" key="17">
    <source>
        <dbReference type="Proteomes" id="UP001141552"/>
    </source>
</evidence>
<evidence type="ECO:0000259" key="15">
    <source>
        <dbReference type="Pfam" id="PF07995"/>
    </source>
</evidence>
<feature type="repeat" description="PPR" evidence="12">
    <location>
        <begin position="1109"/>
        <end position="1143"/>
    </location>
</feature>
<dbReference type="InterPro" id="IPR011990">
    <property type="entry name" value="TPR-like_helical_dom_sf"/>
</dbReference>
<dbReference type="Pfam" id="PF13041">
    <property type="entry name" value="PPR_2"/>
    <property type="match status" value="2"/>
</dbReference>
<comment type="cofactor">
    <cofactor evidence="1">
        <name>pyrroloquinoline quinone</name>
        <dbReference type="ChEBI" id="CHEBI:58442"/>
    </cofactor>
</comment>
<evidence type="ECO:0000256" key="4">
    <source>
        <dbReference type="ARBA" id="ARBA00022729"/>
    </source>
</evidence>
<comment type="caution">
    <text evidence="16">The sequence shown here is derived from an EMBL/GenBank/DDBJ whole genome shotgun (WGS) entry which is preliminary data.</text>
</comment>
<dbReference type="GO" id="GO:0016491">
    <property type="term" value="F:oxidoreductase activity"/>
    <property type="evidence" value="ECO:0007669"/>
    <property type="project" value="UniProtKB-KW"/>
</dbReference>
<keyword evidence="7" id="KW-0560">Oxidoreductase</keyword>
<feature type="repeat" description="PPR" evidence="12">
    <location>
        <begin position="969"/>
        <end position="1003"/>
    </location>
</feature>
<gene>
    <name evidence="16" type="ORF">Tsubulata_027359</name>
</gene>
<feature type="region of interest" description="Disordered" evidence="13">
    <location>
        <begin position="651"/>
        <end position="673"/>
    </location>
</feature>
<feature type="repeat" description="PPR" evidence="12">
    <location>
        <begin position="1074"/>
        <end position="1108"/>
    </location>
</feature>
<protein>
    <recommendedName>
        <fullName evidence="15">Glucose/Sorbosone dehydrogenase domain-containing protein</fullName>
    </recommendedName>
</protein>
<evidence type="ECO:0000256" key="2">
    <source>
        <dbReference type="ARBA" id="ARBA00004193"/>
    </source>
</evidence>
<accession>A0A9Q0J3N4</accession>
<keyword evidence="5" id="KW-0677">Repeat</keyword>
<dbReference type="InterPro" id="IPR011041">
    <property type="entry name" value="Quinoprot_gluc/sorb_DH_b-prop"/>
</dbReference>
<feature type="repeat" description="PPR" evidence="12">
    <location>
        <begin position="1210"/>
        <end position="1244"/>
    </location>
</feature>
<feature type="chain" id="PRO_5040512308" description="Glucose/Sorbosone dehydrogenase domain-containing protein" evidence="14">
    <location>
        <begin position="23"/>
        <end position="1352"/>
    </location>
</feature>
<dbReference type="InterPro" id="IPR011042">
    <property type="entry name" value="6-blade_b-propeller_TolB-like"/>
</dbReference>
<evidence type="ECO:0000256" key="12">
    <source>
        <dbReference type="PROSITE-ProRule" id="PRU00708"/>
    </source>
</evidence>
<name>A0A9Q0J3N4_9ROSI</name>
<feature type="signal peptide" evidence="14">
    <location>
        <begin position="1"/>
        <end position="22"/>
    </location>
</feature>
<evidence type="ECO:0000256" key="7">
    <source>
        <dbReference type="ARBA" id="ARBA00023002"/>
    </source>
</evidence>
<evidence type="ECO:0000256" key="11">
    <source>
        <dbReference type="ARBA" id="ARBA00061483"/>
    </source>
</evidence>
<reference evidence="16" key="1">
    <citation type="submission" date="2022-02" db="EMBL/GenBank/DDBJ databases">
        <authorList>
            <person name="Henning P.M."/>
            <person name="McCubbin A.G."/>
            <person name="Shore J.S."/>
        </authorList>
    </citation>
    <scope>NUCLEOTIDE SEQUENCE</scope>
    <source>
        <strain evidence="16">F60SS</strain>
        <tissue evidence="16">Leaves</tissue>
    </source>
</reference>
<dbReference type="GO" id="GO:0005886">
    <property type="term" value="C:plasma membrane"/>
    <property type="evidence" value="ECO:0007669"/>
    <property type="project" value="UniProtKB-SubCell"/>
</dbReference>
<keyword evidence="17" id="KW-1185">Reference proteome</keyword>
<dbReference type="Proteomes" id="UP001141552">
    <property type="component" value="Unassembled WGS sequence"/>
</dbReference>
<dbReference type="NCBIfam" id="TIGR00756">
    <property type="entry name" value="PPR"/>
    <property type="match status" value="9"/>
</dbReference>
<feature type="repeat" description="PPR" evidence="12">
    <location>
        <begin position="864"/>
        <end position="898"/>
    </location>
</feature>
<dbReference type="PANTHER" id="PTHR19328:SF66">
    <property type="entry name" value="CATALYTICS"/>
    <property type="match status" value="1"/>
</dbReference>